<protein>
    <submittedName>
        <fullName evidence="16">TonB-dependent receptor</fullName>
    </submittedName>
</protein>
<evidence type="ECO:0000256" key="8">
    <source>
        <dbReference type="ARBA" id="ARBA00023077"/>
    </source>
</evidence>
<dbReference type="GO" id="GO:0006826">
    <property type="term" value="P:iron ion transport"/>
    <property type="evidence" value="ECO:0007669"/>
    <property type="project" value="UniProtKB-KW"/>
</dbReference>
<keyword evidence="10 11" id="KW-0998">Cell outer membrane</keyword>
<accession>A0A7V8GNY5</accession>
<dbReference type="RefSeq" id="WP_162310252.1">
    <property type="nucleotide sequence ID" value="NZ_JACHGU010000005.1"/>
</dbReference>
<dbReference type="PROSITE" id="PS52016">
    <property type="entry name" value="TONB_DEPENDENT_REC_3"/>
    <property type="match status" value="1"/>
</dbReference>
<evidence type="ECO:0000256" key="5">
    <source>
        <dbReference type="ARBA" id="ARBA00022692"/>
    </source>
</evidence>
<reference evidence="16 17" key="1">
    <citation type="submission" date="2017-10" db="EMBL/GenBank/DDBJ databases">
        <title>Whole genome sequencing of Pseudoxanthomonas broegbernensis DSM 12573(T).</title>
        <authorList>
            <person name="Kumar S."/>
            <person name="Bansal K."/>
            <person name="Kaur A."/>
            <person name="Patil P."/>
            <person name="Sharma S."/>
            <person name="Patil P.B."/>
        </authorList>
    </citation>
    <scope>NUCLEOTIDE SEQUENCE [LARGE SCALE GENOMIC DNA]</scope>
    <source>
        <strain evidence="16 17">DSM 12573</strain>
    </source>
</reference>
<dbReference type="InterPro" id="IPR000531">
    <property type="entry name" value="Beta-barrel_TonB"/>
</dbReference>
<name>A0A7V8GNY5_9GAMM</name>
<dbReference type="SUPFAM" id="SSF56935">
    <property type="entry name" value="Porins"/>
    <property type="match status" value="1"/>
</dbReference>
<dbReference type="Pfam" id="PF00593">
    <property type="entry name" value="TonB_dep_Rec_b-barrel"/>
    <property type="match status" value="1"/>
</dbReference>
<keyword evidence="2 11" id="KW-0813">Transport</keyword>
<proteinExistence type="inferred from homology"/>
<dbReference type="Proteomes" id="UP000462066">
    <property type="component" value="Unassembled WGS sequence"/>
</dbReference>
<keyword evidence="8 12" id="KW-0798">TonB box</keyword>
<dbReference type="GO" id="GO:0009279">
    <property type="term" value="C:cell outer membrane"/>
    <property type="evidence" value="ECO:0007669"/>
    <property type="project" value="UniProtKB-SubCell"/>
</dbReference>
<evidence type="ECO:0000256" key="11">
    <source>
        <dbReference type="PROSITE-ProRule" id="PRU01360"/>
    </source>
</evidence>
<dbReference type="InterPro" id="IPR036942">
    <property type="entry name" value="Beta-barrel_TonB_sf"/>
</dbReference>
<comment type="similarity">
    <text evidence="11 12">Belongs to the TonB-dependent receptor family.</text>
</comment>
<keyword evidence="16" id="KW-0675">Receptor</keyword>
<keyword evidence="17" id="KW-1185">Reference proteome</keyword>
<evidence type="ECO:0000256" key="2">
    <source>
        <dbReference type="ARBA" id="ARBA00022448"/>
    </source>
</evidence>
<comment type="subcellular location">
    <subcellularLocation>
        <location evidence="1 11">Cell outer membrane</location>
        <topology evidence="1 11">Multi-pass membrane protein</topology>
    </subcellularLocation>
</comment>
<dbReference type="Gene3D" id="2.170.130.10">
    <property type="entry name" value="TonB-dependent receptor, plug domain"/>
    <property type="match status" value="1"/>
</dbReference>
<evidence type="ECO:0000313" key="16">
    <source>
        <dbReference type="EMBL" id="KAF1687393.1"/>
    </source>
</evidence>
<feature type="domain" description="TonB-dependent receptor-like beta-barrel" evidence="14">
    <location>
        <begin position="384"/>
        <end position="668"/>
    </location>
</feature>
<keyword evidence="5 11" id="KW-0812">Transmembrane</keyword>
<keyword evidence="4" id="KW-0410">Iron transport</keyword>
<evidence type="ECO:0000256" key="7">
    <source>
        <dbReference type="ARBA" id="ARBA00023065"/>
    </source>
</evidence>
<feature type="chain" id="PRO_5031328335" evidence="13">
    <location>
        <begin position="29"/>
        <end position="706"/>
    </location>
</feature>
<comment type="caution">
    <text evidence="16">The sequence shown here is derived from an EMBL/GenBank/DDBJ whole genome shotgun (WGS) entry which is preliminary data.</text>
</comment>
<evidence type="ECO:0000313" key="17">
    <source>
        <dbReference type="Proteomes" id="UP000462066"/>
    </source>
</evidence>
<dbReference type="Pfam" id="PF07715">
    <property type="entry name" value="Plug"/>
    <property type="match status" value="1"/>
</dbReference>
<evidence type="ECO:0000256" key="3">
    <source>
        <dbReference type="ARBA" id="ARBA00022452"/>
    </source>
</evidence>
<dbReference type="EMBL" id="MWIP01000003">
    <property type="protein sequence ID" value="KAF1687393.1"/>
    <property type="molecule type" value="Genomic_DNA"/>
</dbReference>
<feature type="signal peptide" evidence="13">
    <location>
        <begin position="1"/>
        <end position="28"/>
    </location>
</feature>
<dbReference type="InterPro" id="IPR039426">
    <property type="entry name" value="TonB-dep_rcpt-like"/>
</dbReference>
<keyword evidence="3 11" id="KW-1134">Transmembrane beta strand</keyword>
<keyword evidence="9 11" id="KW-0472">Membrane</keyword>
<evidence type="ECO:0000256" key="9">
    <source>
        <dbReference type="ARBA" id="ARBA00023136"/>
    </source>
</evidence>
<dbReference type="PANTHER" id="PTHR32552:SF81">
    <property type="entry name" value="TONB-DEPENDENT OUTER MEMBRANE RECEPTOR"/>
    <property type="match status" value="1"/>
</dbReference>
<keyword evidence="6" id="KW-0408">Iron</keyword>
<evidence type="ECO:0000256" key="6">
    <source>
        <dbReference type="ARBA" id="ARBA00023004"/>
    </source>
</evidence>
<dbReference type="PANTHER" id="PTHR32552">
    <property type="entry name" value="FERRICHROME IRON RECEPTOR-RELATED"/>
    <property type="match status" value="1"/>
</dbReference>
<evidence type="ECO:0000256" key="10">
    <source>
        <dbReference type="ARBA" id="ARBA00023237"/>
    </source>
</evidence>
<dbReference type="Gene3D" id="2.40.170.20">
    <property type="entry name" value="TonB-dependent receptor, beta-barrel domain"/>
    <property type="match status" value="1"/>
</dbReference>
<evidence type="ECO:0000256" key="13">
    <source>
        <dbReference type="SAM" id="SignalP"/>
    </source>
</evidence>
<evidence type="ECO:0000259" key="14">
    <source>
        <dbReference type="Pfam" id="PF00593"/>
    </source>
</evidence>
<dbReference type="AlphaFoldDB" id="A0A7V8GNY5"/>
<sequence length="706" mass="75569">MRFASPAACASRLALAIALAAIPAAAVAADATADPTTLDAVQVRAAGIGSLKAERARTPGHVAVIDAEDFRERTVTHMADALRYVPGVWTESGTGGDAIFISSRGSNLDATGYDSNGIKLFQDGLPVTTADGNNHNRFLDPAAARYAVVALGANALTYGASTLGGAIDFISPTARNGVPDEIAFTAGSHGLVAGRTAVGGVSGGIDGRITLEGKRRDGYREHGRQERRGAHANLGWQVSEGFGLRFFAAHVDNDEELAGPLTRAQFDADPYQAQPSAITGNFQLNVRSSRLAAKGAWDIDGRSRLEFGVSWEDQRLYHPIVDKVMVDFDGPGPLQPVEVFSLLREADQRTWGGMVRYSIRLGDHDVLAGANLADTREKGGNFRNDGGRRNGRTALTDKRSDSVEAFVVDRWRFAPDWTLVYGAQGVLTGRDVRSTDVASGARVNARADYTSFNPRLGVVRALTPSSELFASASRLYEAPTTFELEDDVRGSGVLDAMHGTVIEMGLRGGTAAQMDAAHWHWDVSLYYARIRDEILSIDDPSAPGTSLSANIDRTLHAGLEALAGGSFPFGGGAHRIEPLVSVAYNAFFFDGDAVYGDNRLPAAPRYAVRGEAMYRHAGGFFAGPTLDLVGPRYADFGNGYRVGSYRLLGLRAGVDRGRWTVFGEVRNLLDEDCVGVLTVRDRAGIDDALLQAGEPRSAYVGVRVRF</sequence>
<dbReference type="InterPro" id="IPR012910">
    <property type="entry name" value="Plug_dom"/>
</dbReference>
<evidence type="ECO:0000256" key="12">
    <source>
        <dbReference type="RuleBase" id="RU003357"/>
    </source>
</evidence>
<gene>
    <name evidence="16" type="ORF">B1992_04425</name>
</gene>
<dbReference type="InterPro" id="IPR037066">
    <property type="entry name" value="Plug_dom_sf"/>
</dbReference>
<keyword evidence="13" id="KW-0732">Signal</keyword>
<keyword evidence="7" id="KW-0406">Ion transport</keyword>
<evidence type="ECO:0000256" key="4">
    <source>
        <dbReference type="ARBA" id="ARBA00022496"/>
    </source>
</evidence>
<evidence type="ECO:0000259" key="15">
    <source>
        <dbReference type="Pfam" id="PF07715"/>
    </source>
</evidence>
<evidence type="ECO:0000256" key="1">
    <source>
        <dbReference type="ARBA" id="ARBA00004571"/>
    </source>
</evidence>
<organism evidence="16 17">
    <name type="scientific">Pseudoxanthomonas broegbernensis</name>
    <dbReference type="NCBI Taxonomy" id="83619"/>
    <lineage>
        <taxon>Bacteria</taxon>
        <taxon>Pseudomonadati</taxon>
        <taxon>Pseudomonadota</taxon>
        <taxon>Gammaproteobacteria</taxon>
        <taxon>Lysobacterales</taxon>
        <taxon>Lysobacteraceae</taxon>
        <taxon>Pseudoxanthomonas</taxon>
    </lineage>
</organism>
<feature type="domain" description="TonB-dependent receptor plug" evidence="15">
    <location>
        <begin position="56"/>
        <end position="166"/>
    </location>
</feature>